<sequence>MTIKGAYKYQRIRDSYKKEDEIADEEYDLDMDNDDEDGGNSGDSDFKMIVIVKFMVVKQERKSFWRKYILQLTWSKNH</sequence>
<evidence type="ECO:0000313" key="2">
    <source>
        <dbReference type="EMBL" id="KAJ7954667.1"/>
    </source>
</evidence>
<proteinExistence type="predicted"/>
<feature type="region of interest" description="Disordered" evidence="1">
    <location>
        <begin position="24"/>
        <end position="43"/>
    </location>
</feature>
<organism evidence="2 3">
    <name type="scientific">Quillaja saponaria</name>
    <name type="common">Soap bark tree</name>
    <dbReference type="NCBI Taxonomy" id="32244"/>
    <lineage>
        <taxon>Eukaryota</taxon>
        <taxon>Viridiplantae</taxon>
        <taxon>Streptophyta</taxon>
        <taxon>Embryophyta</taxon>
        <taxon>Tracheophyta</taxon>
        <taxon>Spermatophyta</taxon>
        <taxon>Magnoliopsida</taxon>
        <taxon>eudicotyledons</taxon>
        <taxon>Gunneridae</taxon>
        <taxon>Pentapetalae</taxon>
        <taxon>rosids</taxon>
        <taxon>fabids</taxon>
        <taxon>Fabales</taxon>
        <taxon>Quillajaceae</taxon>
        <taxon>Quillaja</taxon>
    </lineage>
</organism>
<dbReference type="KEGG" id="qsa:O6P43_021381"/>
<dbReference type="Proteomes" id="UP001163823">
    <property type="component" value="Chromosome 9"/>
</dbReference>
<keyword evidence="3" id="KW-1185">Reference proteome</keyword>
<dbReference type="AlphaFoldDB" id="A0AAD7LAX7"/>
<feature type="compositionally biased region" description="Acidic residues" evidence="1">
    <location>
        <begin position="24"/>
        <end position="38"/>
    </location>
</feature>
<name>A0AAD7LAX7_QUISA</name>
<protein>
    <submittedName>
        <fullName evidence="2">Uncharacterized protein</fullName>
    </submittedName>
</protein>
<reference evidence="2" key="1">
    <citation type="journal article" date="2023" name="Science">
        <title>Elucidation of the pathway for biosynthesis of saponin adjuvants from the soapbark tree.</title>
        <authorList>
            <person name="Reed J."/>
            <person name="Orme A."/>
            <person name="El-Demerdash A."/>
            <person name="Owen C."/>
            <person name="Martin L.B.B."/>
            <person name="Misra R.C."/>
            <person name="Kikuchi S."/>
            <person name="Rejzek M."/>
            <person name="Martin A.C."/>
            <person name="Harkess A."/>
            <person name="Leebens-Mack J."/>
            <person name="Louveau T."/>
            <person name="Stephenson M.J."/>
            <person name="Osbourn A."/>
        </authorList>
    </citation>
    <scope>NUCLEOTIDE SEQUENCE</scope>
    <source>
        <strain evidence="2">S10</strain>
    </source>
</reference>
<evidence type="ECO:0000313" key="3">
    <source>
        <dbReference type="Proteomes" id="UP001163823"/>
    </source>
</evidence>
<comment type="caution">
    <text evidence="2">The sequence shown here is derived from an EMBL/GenBank/DDBJ whole genome shotgun (WGS) entry which is preliminary data.</text>
</comment>
<gene>
    <name evidence="2" type="ORF">O6P43_021381</name>
</gene>
<evidence type="ECO:0000256" key="1">
    <source>
        <dbReference type="SAM" id="MobiDB-lite"/>
    </source>
</evidence>
<accession>A0AAD7LAX7</accession>
<dbReference type="EMBL" id="JARAOO010000009">
    <property type="protein sequence ID" value="KAJ7954667.1"/>
    <property type="molecule type" value="Genomic_DNA"/>
</dbReference>